<feature type="transmembrane region" description="Helical" evidence="1">
    <location>
        <begin position="24"/>
        <end position="42"/>
    </location>
</feature>
<evidence type="ECO:0000313" key="4">
    <source>
        <dbReference type="Proteomes" id="UP000001116"/>
    </source>
</evidence>
<dbReference type="RefSeq" id="WP_012086437.1">
    <property type="nucleotide sequence ID" value="NC_009664.2"/>
</dbReference>
<protein>
    <recommendedName>
        <fullName evidence="2">DUF4350 domain-containing protein</fullName>
    </recommendedName>
</protein>
<keyword evidence="4" id="KW-1185">Reference proteome</keyword>
<evidence type="ECO:0000259" key="2">
    <source>
        <dbReference type="Pfam" id="PF14258"/>
    </source>
</evidence>
<proteinExistence type="predicted"/>
<name>A6WEP2_KINRD</name>
<keyword evidence="1" id="KW-1133">Transmembrane helix</keyword>
<dbReference type="KEGG" id="kra:Krad_3818"/>
<keyword evidence="1" id="KW-0472">Membrane</keyword>
<organism evidence="3 4">
    <name type="scientific">Kineococcus radiotolerans (strain ATCC BAA-149 / DSM 14245 / SRS30216)</name>
    <dbReference type="NCBI Taxonomy" id="266940"/>
    <lineage>
        <taxon>Bacteria</taxon>
        <taxon>Bacillati</taxon>
        <taxon>Actinomycetota</taxon>
        <taxon>Actinomycetes</taxon>
        <taxon>Kineosporiales</taxon>
        <taxon>Kineosporiaceae</taxon>
        <taxon>Kineococcus</taxon>
    </lineage>
</organism>
<feature type="transmembrane region" description="Helical" evidence="1">
    <location>
        <begin position="252"/>
        <end position="270"/>
    </location>
</feature>
<dbReference type="EMBL" id="CP000750">
    <property type="protein sequence ID" value="ABS05281.1"/>
    <property type="molecule type" value="Genomic_DNA"/>
</dbReference>
<dbReference type="HOGENOM" id="CLU_037015_0_0_11"/>
<gene>
    <name evidence="3" type="ordered locus">Krad_3818</name>
</gene>
<dbReference type="eggNOG" id="ENOG502ZY4N">
    <property type="taxonomic scope" value="Bacteria"/>
</dbReference>
<sequence>MSTVLDVPAADAGAAAGWRRWRGLVALGVGVVAVLLLLALLGPRTSEEALAPDSVAPDGARAVARVLAEQGVEVTEARSFAGATRALEGARARGATVLVTQPDLLSAARLRTLSASGADLVLLRPGDAALAALTPDVRRAGSAAAGDRAPGCEVADPAAAGTARAGGPTYAGTGDARTCYGGSYARVERSGAGPLTVLGQPALLTNRWADREGNGTLALRTLGAQPELVWYLPDPLDTDSPTVPLLDLVPRWFLPAVALVLLSAVVAVLWRGRRLGRLVEEPLPVVVRAAETVEGHGRLYASAGASGRAADELRRATLRRLRGWVGLDPRAPVQDVADQVAWLTGRPAPAVRELLAGTSPRDDPALVRLALELDTLEDDVRGTPSRRLDAGQ</sequence>
<feature type="domain" description="DUF4350" evidence="2">
    <location>
        <begin position="52"/>
        <end position="222"/>
    </location>
</feature>
<accession>A6WEP2</accession>
<dbReference type="Proteomes" id="UP000001116">
    <property type="component" value="Chromosome"/>
</dbReference>
<keyword evidence="1" id="KW-0812">Transmembrane</keyword>
<dbReference type="InterPro" id="IPR025646">
    <property type="entry name" value="DUF4350"/>
</dbReference>
<dbReference type="AlphaFoldDB" id="A6WEP2"/>
<evidence type="ECO:0000313" key="3">
    <source>
        <dbReference type="EMBL" id="ABS05281.1"/>
    </source>
</evidence>
<reference evidence="4" key="1">
    <citation type="journal article" date="2008" name="PLoS ONE">
        <title>Survival in nuclear waste, extreme resistance, and potential applications gleaned from the genome sequence of Kineococcus radiotolerans SRS30216.</title>
        <authorList>
            <person name="Bagwell C.E."/>
            <person name="Bhat S."/>
            <person name="Hawkins G.M."/>
            <person name="Smith B.W."/>
            <person name="Biswas T."/>
            <person name="Hoover T.R."/>
            <person name="Saunders E."/>
            <person name="Han C.S."/>
            <person name="Tsodikov O.V."/>
            <person name="Shimkets L.J."/>
        </authorList>
    </citation>
    <scope>NUCLEOTIDE SEQUENCE [LARGE SCALE GENOMIC DNA]</scope>
    <source>
        <strain evidence="4">ATCC BAA-149 / DSM 14245 / SRS30216</strain>
    </source>
</reference>
<dbReference type="Pfam" id="PF14258">
    <property type="entry name" value="DUF4350"/>
    <property type="match status" value="1"/>
</dbReference>
<dbReference type="STRING" id="266940.Krad_3818"/>
<evidence type="ECO:0000256" key="1">
    <source>
        <dbReference type="SAM" id="Phobius"/>
    </source>
</evidence>